<dbReference type="PROSITE" id="PS00463">
    <property type="entry name" value="ZN2_CY6_FUNGAL_1"/>
    <property type="match status" value="1"/>
</dbReference>
<gene>
    <name evidence="4" type="ORF">B0T11DRAFT_49340</name>
</gene>
<dbReference type="SMART" id="SM00066">
    <property type="entry name" value="GAL4"/>
    <property type="match status" value="1"/>
</dbReference>
<evidence type="ECO:0000256" key="2">
    <source>
        <dbReference type="SAM" id="MobiDB-lite"/>
    </source>
</evidence>
<dbReference type="OrthoDB" id="648861at2759"/>
<organism evidence="4 5">
    <name type="scientific">Plectosphaerella cucumerina</name>
    <dbReference type="NCBI Taxonomy" id="40658"/>
    <lineage>
        <taxon>Eukaryota</taxon>
        <taxon>Fungi</taxon>
        <taxon>Dikarya</taxon>
        <taxon>Ascomycota</taxon>
        <taxon>Pezizomycotina</taxon>
        <taxon>Sordariomycetes</taxon>
        <taxon>Hypocreomycetidae</taxon>
        <taxon>Glomerellales</taxon>
        <taxon>Plectosphaerellaceae</taxon>
        <taxon>Plectosphaerella</taxon>
    </lineage>
</organism>
<dbReference type="PROSITE" id="PS50048">
    <property type="entry name" value="ZN2_CY6_FUNGAL_2"/>
    <property type="match status" value="1"/>
</dbReference>
<dbReference type="InterPro" id="IPR053157">
    <property type="entry name" value="Sterol_Uptake_Regulator"/>
</dbReference>
<keyword evidence="5" id="KW-1185">Reference proteome</keyword>
<evidence type="ECO:0000259" key="3">
    <source>
        <dbReference type="PROSITE" id="PS50048"/>
    </source>
</evidence>
<keyword evidence="1" id="KW-0539">Nucleus</keyword>
<dbReference type="AlphaFoldDB" id="A0A8K0TLY4"/>
<accession>A0A8K0TLY4</accession>
<sequence>MPAQFQVISFGEAAPKVREQKKRKFHSKTRAGCIGCKTKRVKCDEIRPACRRCVRNNRPCLYDTTGLTSARQTKSPRSDESSDPDLALVPSPRSLSAQSTVRAVLPVDCATKYGGTPAGVLLEFFNENHEHMLSGAPLGTVWDMACRYPHLLTGILSASACFLRHHSTSPGPHRVAEMYQQSLTLRAFQSSLEEPLTKERSDALLMTCIFLNLLAFTELTDEDPAASWVFSSDPARLGWINILLGFRPLFIVSLRFMRESVLLPMYEQSDGGLKAAAGDDVEAIPLPPAWTRLVALEPRNTDDMLDEAIHALYATRLIPPELENVNAYMQFFGRLETPFRDQLLRGDERAMWMFGYWLGLLGRLDAWFSRRRVVRDYTAIVMWLRRLALDQREGDEGDMWRELLWELEGLNADWHPSNLGHVVHRLT</sequence>
<dbReference type="InterPro" id="IPR001138">
    <property type="entry name" value="Zn2Cys6_DnaBD"/>
</dbReference>
<name>A0A8K0TLY4_9PEZI</name>
<dbReference type="GO" id="GO:0008270">
    <property type="term" value="F:zinc ion binding"/>
    <property type="evidence" value="ECO:0007669"/>
    <property type="project" value="InterPro"/>
</dbReference>
<proteinExistence type="predicted"/>
<comment type="caution">
    <text evidence="4">The sequence shown here is derived from an EMBL/GenBank/DDBJ whole genome shotgun (WGS) entry which is preliminary data.</text>
</comment>
<dbReference type="Pfam" id="PF00172">
    <property type="entry name" value="Zn_clus"/>
    <property type="match status" value="1"/>
</dbReference>
<dbReference type="InterPro" id="IPR036864">
    <property type="entry name" value="Zn2-C6_fun-type_DNA-bd_sf"/>
</dbReference>
<dbReference type="InterPro" id="IPR021858">
    <property type="entry name" value="Fun_TF"/>
</dbReference>
<dbReference type="CDD" id="cd00067">
    <property type="entry name" value="GAL4"/>
    <property type="match status" value="1"/>
</dbReference>
<dbReference type="Gene3D" id="4.10.240.10">
    <property type="entry name" value="Zn(2)-C6 fungal-type DNA-binding domain"/>
    <property type="match status" value="1"/>
</dbReference>
<dbReference type="Pfam" id="PF11951">
    <property type="entry name" value="Fungal_trans_2"/>
    <property type="match status" value="1"/>
</dbReference>
<dbReference type="SUPFAM" id="SSF57701">
    <property type="entry name" value="Zn2/Cys6 DNA-binding domain"/>
    <property type="match status" value="1"/>
</dbReference>
<reference evidence="4" key="1">
    <citation type="journal article" date="2021" name="Nat. Commun.">
        <title>Genetic determinants of endophytism in the Arabidopsis root mycobiome.</title>
        <authorList>
            <person name="Mesny F."/>
            <person name="Miyauchi S."/>
            <person name="Thiergart T."/>
            <person name="Pickel B."/>
            <person name="Atanasova L."/>
            <person name="Karlsson M."/>
            <person name="Huettel B."/>
            <person name="Barry K.W."/>
            <person name="Haridas S."/>
            <person name="Chen C."/>
            <person name="Bauer D."/>
            <person name="Andreopoulos W."/>
            <person name="Pangilinan J."/>
            <person name="LaButti K."/>
            <person name="Riley R."/>
            <person name="Lipzen A."/>
            <person name="Clum A."/>
            <person name="Drula E."/>
            <person name="Henrissat B."/>
            <person name="Kohler A."/>
            <person name="Grigoriev I.V."/>
            <person name="Martin F.M."/>
            <person name="Hacquard S."/>
        </authorList>
    </citation>
    <scope>NUCLEOTIDE SEQUENCE</scope>
    <source>
        <strain evidence="4">MPI-CAGE-AT-0016</strain>
    </source>
</reference>
<dbReference type="Proteomes" id="UP000813385">
    <property type="component" value="Unassembled WGS sequence"/>
</dbReference>
<protein>
    <recommendedName>
        <fullName evidence="3">Zn(2)-C6 fungal-type domain-containing protein</fullName>
    </recommendedName>
</protein>
<evidence type="ECO:0000313" key="5">
    <source>
        <dbReference type="Proteomes" id="UP000813385"/>
    </source>
</evidence>
<feature type="region of interest" description="Disordered" evidence="2">
    <location>
        <begin position="68"/>
        <end position="94"/>
    </location>
</feature>
<dbReference type="EMBL" id="JAGPXD010000002">
    <property type="protein sequence ID" value="KAH7366962.1"/>
    <property type="molecule type" value="Genomic_DNA"/>
</dbReference>
<dbReference type="GO" id="GO:0001228">
    <property type="term" value="F:DNA-binding transcription activator activity, RNA polymerase II-specific"/>
    <property type="evidence" value="ECO:0007669"/>
    <property type="project" value="TreeGrafter"/>
</dbReference>
<dbReference type="PANTHER" id="PTHR47784">
    <property type="entry name" value="STEROL UPTAKE CONTROL PROTEIN 2"/>
    <property type="match status" value="1"/>
</dbReference>
<dbReference type="PANTHER" id="PTHR47784:SF9">
    <property type="entry name" value="ZN(II)2CYS6 TRANSCRIPTION FACTOR (EUROFUNG)"/>
    <property type="match status" value="1"/>
</dbReference>
<evidence type="ECO:0000256" key="1">
    <source>
        <dbReference type="ARBA" id="ARBA00023242"/>
    </source>
</evidence>
<feature type="domain" description="Zn(2)-C6 fungal-type" evidence="3">
    <location>
        <begin position="32"/>
        <end position="62"/>
    </location>
</feature>
<evidence type="ECO:0000313" key="4">
    <source>
        <dbReference type="EMBL" id="KAH7366962.1"/>
    </source>
</evidence>